<keyword evidence="3" id="KW-1185">Reference proteome</keyword>
<evidence type="ECO:0000313" key="2">
    <source>
        <dbReference type="EMBL" id="MBB4100445.1"/>
    </source>
</evidence>
<reference evidence="2 3" key="1">
    <citation type="submission" date="2020-08" db="EMBL/GenBank/DDBJ databases">
        <title>Genomic Encyclopedia of Type Strains, Phase IV (KMG-IV): sequencing the most valuable type-strain genomes for metagenomic binning, comparative biology and taxonomic classification.</title>
        <authorList>
            <person name="Goeker M."/>
        </authorList>
    </citation>
    <scope>NUCLEOTIDE SEQUENCE [LARGE SCALE GENOMIC DNA]</scope>
    <source>
        <strain evidence="2 3">DSM 101806</strain>
    </source>
</reference>
<evidence type="ECO:0000313" key="3">
    <source>
        <dbReference type="Proteomes" id="UP000557392"/>
    </source>
</evidence>
<accession>A0A7W6JXW5</accession>
<evidence type="ECO:0000256" key="1">
    <source>
        <dbReference type="SAM" id="MobiDB-lite"/>
    </source>
</evidence>
<comment type="caution">
    <text evidence="2">The sequence shown here is derived from an EMBL/GenBank/DDBJ whole genome shotgun (WGS) entry which is preliminary data.</text>
</comment>
<gene>
    <name evidence="2" type="ORF">GGR46_004017</name>
</gene>
<protein>
    <submittedName>
        <fullName evidence="2">Uncharacterized protein</fullName>
    </submittedName>
</protein>
<proteinExistence type="predicted"/>
<feature type="region of interest" description="Disordered" evidence="1">
    <location>
        <begin position="1"/>
        <end position="36"/>
    </location>
</feature>
<dbReference type="Proteomes" id="UP000557392">
    <property type="component" value="Unassembled WGS sequence"/>
</dbReference>
<dbReference type="AlphaFoldDB" id="A0A7W6JXW5"/>
<name>A0A7W6JXW5_9SPHN</name>
<organism evidence="2 3">
    <name type="scientific">Sphingomonas kyeonggiensis</name>
    <dbReference type="NCBI Taxonomy" id="1268553"/>
    <lineage>
        <taxon>Bacteria</taxon>
        <taxon>Pseudomonadati</taxon>
        <taxon>Pseudomonadota</taxon>
        <taxon>Alphaproteobacteria</taxon>
        <taxon>Sphingomonadales</taxon>
        <taxon>Sphingomonadaceae</taxon>
        <taxon>Sphingomonas</taxon>
    </lineage>
</organism>
<sequence length="36" mass="4457">MIETGDDPADRYCRRYSSWPQAEQEHAETLERFRRR</sequence>
<dbReference type="EMBL" id="JACIEH010000003">
    <property type="protein sequence ID" value="MBB4100445.1"/>
    <property type="molecule type" value="Genomic_DNA"/>
</dbReference>
<feature type="compositionally biased region" description="Basic and acidic residues" evidence="1">
    <location>
        <begin position="23"/>
        <end position="36"/>
    </location>
</feature>